<reference evidence="2 3" key="1">
    <citation type="submission" date="2021-06" db="EMBL/GenBank/DDBJ databases">
        <title>Caerostris extrusa draft genome.</title>
        <authorList>
            <person name="Kono N."/>
            <person name="Arakawa K."/>
        </authorList>
    </citation>
    <scope>NUCLEOTIDE SEQUENCE [LARGE SCALE GENOMIC DNA]</scope>
</reference>
<gene>
    <name evidence="2" type="ORF">CEXT_194801</name>
</gene>
<organism evidence="2 3">
    <name type="scientific">Caerostris extrusa</name>
    <name type="common">Bark spider</name>
    <name type="synonym">Caerostris bankana</name>
    <dbReference type="NCBI Taxonomy" id="172846"/>
    <lineage>
        <taxon>Eukaryota</taxon>
        <taxon>Metazoa</taxon>
        <taxon>Ecdysozoa</taxon>
        <taxon>Arthropoda</taxon>
        <taxon>Chelicerata</taxon>
        <taxon>Arachnida</taxon>
        <taxon>Araneae</taxon>
        <taxon>Araneomorphae</taxon>
        <taxon>Entelegynae</taxon>
        <taxon>Araneoidea</taxon>
        <taxon>Araneidae</taxon>
        <taxon>Caerostris</taxon>
    </lineage>
</organism>
<dbReference type="Proteomes" id="UP001054945">
    <property type="component" value="Unassembled WGS sequence"/>
</dbReference>
<evidence type="ECO:0000313" key="2">
    <source>
        <dbReference type="EMBL" id="GIX69695.1"/>
    </source>
</evidence>
<dbReference type="EMBL" id="BPLR01002073">
    <property type="protein sequence ID" value="GIX69695.1"/>
    <property type="molecule type" value="Genomic_DNA"/>
</dbReference>
<comment type="caution">
    <text evidence="2">The sequence shown here is derived from an EMBL/GenBank/DDBJ whole genome shotgun (WGS) entry which is preliminary data.</text>
</comment>
<keyword evidence="3" id="KW-1185">Reference proteome</keyword>
<proteinExistence type="predicted"/>
<evidence type="ECO:0000256" key="1">
    <source>
        <dbReference type="SAM" id="MobiDB-lite"/>
    </source>
</evidence>
<sequence length="91" mass="10725">MIVGKTLFSTRKSYLMSLRQFKEVLRTPKRNRLHLRLTLEGIYHYHLQDHPEVAVLVSSSQESRYPPICSPFTNNERKNIPRRKSTNTLLS</sequence>
<accession>A0AAV4MCW2</accession>
<protein>
    <submittedName>
        <fullName evidence="2">Uncharacterized protein</fullName>
    </submittedName>
</protein>
<dbReference type="AlphaFoldDB" id="A0AAV4MCW2"/>
<evidence type="ECO:0000313" key="3">
    <source>
        <dbReference type="Proteomes" id="UP001054945"/>
    </source>
</evidence>
<name>A0AAV4MCW2_CAEEX</name>
<feature type="region of interest" description="Disordered" evidence="1">
    <location>
        <begin position="68"/>
        <end position="91"/>
    </location>
</feature>